<name>A0A0D0QDF8_9RHOB</name>
<reference evidence="7 8" key="1">
    <citation type="submission" date="2013-01" db="EMBL/GenBank/DDBJ databases">
        <authorList>
            <person name="Fiebig A."/>
            <person name="Goeker M."/>
            <person name="Klenk H.-P.P."/>
        </authorList>
    </citation>
    <scope>NUCLEOTIDE SEQUENCE [LARGE SCALE GENOMIC DNA]</scope>
    <source>
        <strain evidence="7 8">DSM 24838</strain>
    </source>
</reference>
<dbReference type="Pfam" id="PF00691">
    <property type="entry name" value="OmpA"/>
    <property type="match status" value="1"/>
</dbReference>
<dbReference type="Pfam" id="PF04972">
    <property type="entry name" value="BON"/>
    <property type="match status" value="1"/>
</dbReference>
<dbReference type="STRING" id="1123501.Wenmar_00738"/>
<evidence type="ECO:0000256" key="3">
    <source>
        <dbReference type="ARBA" id="ARBA00023237"/>
    </source>
</evidence>
<dbReference type="OrthoDB" id="5525824at2"/>
<dbReference type="InterPro" id="IPR006664">
    <property type="entry name" value="OMP_bac"/>
</dbReference>
<accession>A0A0D0QDF8</accession>
<comment type="caution">
    <text evidence="7">The sequence shown here is derived from an EMBL/GenBank/DDBJ whole genome shotgun (WGS) entry which is preliminary data.</text>
</comment>
<keyword evidence="3" id="KW-0998">Cell outer membrane</keyword>
<keyword evidence="2 4" id="KW-0472">Membrane</keyword>
<organism evidence="7 8">
    <name type="scientific">Wenxinia marina DSM 24838</name>
    <dbReference type="NCBI Taxonomy" id="1123501"/>
    <lineage>
        <taxon>Bacteria</taxon>
        <taxon>Pseudomonadati</taxon>
        <taxon>Pseudomonadota</taxon>
        <taxon>Alphaproteobacteria</taxon>
        <taxon>Rhodobacterales</taxon>
        <taxon>Roseobacteraceae</taxon>
        <taxon>Wenxinia</taxon>
    </lineage>
</organism>
<feature type="region of interest" description="Disordered" evidence="5">
    <location>
        <begin position="604"/>
        <end position="636"/>
    </location>
</feature>
<evidence type="ECO:0000256" key="5">
    <source>
        <dbReference type="SAM" id="MobiDB-lite"/>
    </source>
</evidence>
<dbReference type="InterPro" id="IPR007055">
    <property type="entry name" value="BON_dom"/>
</dbReference>
<dbReference type="EMBL" id="AONG01000005">
    <property type="protein sequence ID" value="KIQ70362.1"/>
    <property type="molecule type" value="Genomic_DNA"/>
</dbReference>
<dbReference type="Gene3D" id="3.30.1330.60">
    <property type="entry name" value="OmpA-like domain"/>
    <property type="match status" value="1"/>
</dbReference>
<dbReference type="InterPro" id="IPR036737">
    <property type="entry name" value="OmpA-like_sf"/>
</dbReference>
<evidence type="ECO:0000259" key="6">
    <source>
        <dbReference type="PROSITE" id="PS51123"/>
    </source>
</evidence>
<dbReference type="InterPro" id="IPR050330">
    <property type="entry name" value="Bact_OuterMem_StrucFunc"/>
</dbReference>
<evidence type="ECO:0000256" key="2">
    <source>
        <dbReference type="ARBA" id="ARBA00023136"/>
    </source>
</evidence>
<dbReference type="eggNOG" id="COG2885">
    <property type="taxonomic scope" value="Bacteria"/>
</dbReference>
<keyword evidence="8" id="KW-1185">Reference proteome</keyword>
<dbReference type="CDD" id="cd07185">
    <property type="entry name" value="OmpA_C-like"/>
    <property type="match status" value="1"/>
</dbReference>
<dbReference type="GO" id="GO:0009279">
    <property type="term" value="C:cell outer membrane"/>
    <property type="evidence" value="ECO:0007669"/>
    <property type="project" value="UniProtKB-SubCell"/>
</dbReference>
<gene>
    <name evidence="7" type="ORF">Wenmar_00738</name>
</gene>
<comment type="subcellular location">
    <subcellularLocation>
        <location evidence="1">Cell outer membrane</location>
    </subcellularLocation>
</comment>
<feature type="domain" description="OmpA-like" evidence="6">
    <location>
        <begin position="486"/>
        <end position="603"/>
    </location>
</feature>
<dbReference type="Gene3D" id="3.40.1520.20">
    <property type="match status" value="2"/>
</dbReference>
<dbReference type="PANTHER" id="PTHR30329">
    <property type="entry name" value="STATOR ELEMENT OF FLAGELLAR MOTOR COMPLEX"/>
    <property type="match status" value="1"/>
</dbReference>
<sequence>MRISSLAIAIGAFVLAAILAGVAARTIAMTVEEASLRGVQEALIDGGHEWASVQADGLQVILEGEAPSEAVRFRAMSIAGGVVDASRVIDAMRVKPSEQIAAPEFKVEILRHEAGLSLIGLIPADTDRDRLTARLSEVADDAEISDFLEMADYPPPPTWRGAMDFAVRALELLPQAKISVTAERVTVLALAASEAEKRRLETTLSRAAPEGVRITLDIAAPRQVVTPFTVRFSLDADGARLEACSADTDVGQRQILQAAVAAGAEGPLACPLALGTPSQTWGEASAMAISAVAELGGGTVTLSDADVRLVAAEGTDRDLFDQVAGRLENALPDLFALDAVLPETLEAPPEGAPEFTATLSDEGAVQVRGRVPDDLVNGMIDNFARARFGAENVTMATRVTEGLPQGWSVRVLSALEALSMLSNGSVQVGPDSLEVRGNTGNAQASAEISRLLLEKLGEDADFDLDISYQESLDPIVGLPTPEECIRRIGIVTQQRRVLFDPGSATLTRESEQVIDDIAEILRQCMDLPLEIAGYTDSQGSEGGNLRLSQNRADAVLTALRTRRVPVGTFTAQGYGEVDPIADNATEEGREANRRIEFRVLPAAGEEVAADGAEDAEADVEGENAEPSEETADDAAE</sequence>
<feature type="compositionally biased region" description="Acidic residues" evidence="5">
    <location>
        <begin position="607"/>
        <end position="636"/>
    </location>
</feature>
<dbReference type="SUPFAM" id="SSF103088">
    <property type="entry name" value="OmpA-like"/>
    <property type="match status" value="1"/>
</dbReference>
<dbReference type="AlphaFoldDB" id="A0A0D0QDF8"/>
<evidence type="ECO:0000256" key="4">
    <source>
        <dbReference type="PROSITE-ProRule" id="PRU00473"/>
    </source>
</evidence>
<dbReference type="PROSITE" id="PS51123">
    <property type="entry name" value="OMPA_2"/>
    <property type="match status" value="1"/>
</dbReference>
<dbReference type="PANTHER" id="PTHR30329:SF21">
    <property type="entry name" value="LIPOPROTEIN YIAD-RELATED"/>
    <property type="match status" value="1"/>
</dbReference>
<dbReference type="RefSeq" id="WP_018304106.1">
    <property type="nucleotide sequence ID" value="NZ_KB902312.1"/>
</dbReference>
<evidence type="ECO:0000313" key="7">
    <source>
        <dbReference type="EMBL" id="KIQ70362.1"/>
    </source>
</evidence>
<dbReference type="PATRIC" id="fig|1123501.6.peg.803"/>
<dbReference type="Proteomes" id="UP000035100">
    <property type="component" value="Unassembled WGS sequence"/>
</dbReference>
<dbReference type="PRINTS" id="PR01021">
    <property type="entry name" value="OMPADOMAIN"/>
</dbReference>
<protein>
    <submittedName>
        <fullName evidence="7">Outer membrane protein</fullName>
    </submittedName>
</protein>
<proteinExistence type="predicted"/>
<dbReference type="InterPro" id="IPR006665">
    <property type="entry name" value="OmpA-like"/>
</dbReference>
<evidence type="ECO:0000313" key="8">
    <source>
        <dbReference type="Proteomes" id="UP000035100"/>
    </source>
</evidence>
<evidence type="ECO:0000256" key="1">
    <source>
        <dbReference type="ARBA" id="ARBA00004442"/>
    </source>
</evidence>